<keyword evidence="4" id="KW-1185">Reference proteome</keyword>
<keyword evidence="1" id="KW-0238">DNA-binding</keyword>
<sequence>MANLLLEKRGDGNLTPTGPNWVTNFFQRHPEIKSKFVRKFNYFAKTRRLYRTGSSWYKISPLSCPDNITGAKELNYPLTIEEDEPSKPSPSNTPPRTLSIWYVGLNVTCTSI</sequence>
<reference evidence="3 4" key="1">
    <citation type="submission" date="2015-08" db="EMBL/GenBank/DDBJ databases">
        <title>Emmonsia species relationships and genome sequence.</title>
        <authorList>
            <person name="Cuomo C.A."/>
            <person name="Schwartz I.S."/>
            <person name="Kenyon C."/>
            <person name="De Hoog G.S."/>
            <person name="Govender N.P."/>
            <person name="Botha A."/>
            <person name="Moreno L."/>
            <person name="De Vries M."/>
            <person name="Munoz J.F."/>
            <person name="Stielow J.B."/>
        </authorList>
    </citation>
    <scope>NUCLEOTIDE SEQUENCE [LARGE SCALE GENOMIC DNA]</scope>
    <source>
        <strain evidence="3 4">EI222</strain>
    </source>
</reference>
<proteinExistence type="predicted"/>
<dbReference type="PROSITE" id="PS51253">
    <property type="entry name" value="HTH_CENPB"/>
    <property type="match status" value="1"/>
</dbReference>
<protein>
    <recommendedName>
        <fullName evidence="2">HTH CENPB-type domain-containing protein</fullName>
    </recommendedName>
</protein>
<dbReference type="EMBL" id="LGTZ01001670">
    <property type="protein sequence ID" value="OJD20858.1"/>
    <property type="molecule type" value="Genomic_DNA"/>
</dbReference>
<dbReference type="Proteomes" id="UP000242791">
    <property type="component" value="Unassembled WGS sequence"/>
</dbReference>
<evidence type="ECO:0000256" key="1">
    <source>
        <dbReference type="ARBA" id="ARBA00023125"/>
    </source>
</evidence>
<dbReference type="InterPro" id="IPR006600">
    <property type="entry name" value="HTH_CenpB_DNA-bd_dom"/>
</dbReference>
<feature type="domain" description="HTH CENPB-type" evidence="2">
    <location>
        <begin position="1"/>
        <end position="35"/>
    </location>
</feature>
<evidence type="ECO:0000313" key="3">
    <source>
        <dbReference type="EMBL" id="OJD20858.1"/>
    </source>
</evidence>
<evidence type="ECO:0000259" key="2">
    <source>
        <dbReference type="PROSITE" id="PS51253"/>
    </source>
</evidence>
<dbReference type="AlphaFoldDB" id="A0A1J9PY76"/>
<accession>A0A1J9PY76</accession>
<organism evidence="3 4">
    <name type="scientific">Blastomyces percursus</name>
    <dbReference type="NCBI Taxonomy" id="1658174"/>
    <lineage>
        <taxon>Eukaryota</taxon>
        <taxon>Fungi</taxon>
        <taxon>Dikarya</taxon>
        <taxon>Ascomycota</taxon>
        <taxon>Pezizomycotina</taxon>
        <taxon>Eurotiomycetes</taxon>
        <taxon>Eurotiomycetidae</taxon>
        <taxon>Onygenales</taxon>
        <taxon>Ajellomycetaceae</taxon>
        <taxon>Blastomyces</taxon>
    </lineage>
</organism>
<evidence type="ECO:0000313" key="4">
    <source>
        <dbReference type="Proteomes" id="UP000242791"/>
    </source>
</evidence>
<name>A0A1J9PY76_9EURO</name>
<gene>
    <name evidence="3" type="ORF">ACJ73_07803</name>
</gene>
<dbReference type="GO" id="GO:0003677">
    <property type="term" value="F:DNA binding"/>
    <property type="evidence" value="ECO:0007669"/>
    <property type="project" value="UniProtKB-KW"/>
</dbReference>
<dbReference type="OrthoDB" id="4207519at2759"/>
<comment type="caution">
    <text evidence="3">The sequence shown here is derived from an EMBL/GenBank/DDBJ whole genome shotgun (WGS) entry which is preliminary data.</text>
</comment>
<dbReference type="VEuPathDB" id="FungiDB:ACJ73_07803"/>